<feature type="transmembrane region" description="Helical" evidence="3">
    <location>
        <begin position="257"/>
        <end position="280"/>
    </location>
</feature>
<evidence type="ECO:0000256" key="1">
    <source>
        <dbReference type="ARBA" id="ARBA00023012"/>
    </source>
</evidence>
<evidence type="ECO:0000313" key="6">
    <source>
        <dbReference type="Proteomes" id="UP000011223"/>
    </source>
</evidence>
<reference evidence="5 6" key="1">
    <citation type="journal article" date="2014" name="PLoS ONE">
        <title>Grimontia indica AK16(T), sp. nov., Isolated from a Seawater Sample Reports the Presence of Pathogenic Genes Similar to Vibrio Genus.</title>
        <authorList>
            <person name="Singh A."/>
            <person name="Vaidya B."/>
            <person name="Khatri I."/>
            <person name="Srinivas T.N."/>
            <person name="Subramanian S."/>
            <person name="Korpole S."/>
            <person name="Pinnaka A.K."/>
        </authorList>
    </citation>
    <scope>NUCLEOTIDE SEQUENCE [LARGE SCALE GENOMIC DNA]</scope>
    <source>
        <strain evidence="5 6">AK16</strain>
    </source>
</reference>
<organism evidence="5 6">
    <name type="scientific">Grimontia indica</name>
    <dbReference type="NCBI Taxonomy" id="1056512"/>
    <lineage>
        <taxon>Bacteria</taxon>
        <taxon>Pseudomonadati</taxon>
        <taxon>Pseudomonadota</taxon>
        <taxon>Gammaproteobacteria</taxon>
        <taxon>Vibrionales</taxon>
        <taxon>Vibrionaceae</taxon>
        <taxon>Grimontia</taxon>
    </lineage>
</organism>
<dbReference type="SUPFAM" id="SSF47226">
    <property type="entry name" value="Histidine-containing phosphotransfer domain, HPT domain"/>
    <property type="match status" value="1"/>
</dbReference>
<name>R1IRR1_9GAMM</name>
<feature type="domain" description="HPt" evidence="4">
    <location>
        <begin position="337"/>
        <end position="439"/>
    </location>
</feature>
<proteinExistence type="predicted"/>
<dbReference type="InterPro" id="IPR008207">
    <property type="entry name" value="Sig_transdc_His_kin_Hpt_dom"/>
</dbReference>
<keyword evidence="3" id="KW-0812">Transmembrane</keyword>
<keyword evidence="2" id="KW-0597">Phosphoprotein</keyword>
<gene>
    <name evidence="5" type="ORF">D515_03292</name>
</gene>
<dbReference type="Pfam" id="PF01627">
    <property type="entry name" value="Hpt"/>
    <property type="match status" value="1"/>
</dbReference>
<dbReference type="EMBL" id="ANFM02000038">
    <property type="protein sequence ID" value="EOD77975.1"/>
    <property type="molecule type" value="Genomic_DNA"/>
</dbReference>
<keyword evidence="1" id="KW-0902">Two-component regulatory system</keyword>
<dbReference type="Proteomes" id="UP000011223">
    <property type="component" value="Unassembled WGS sequence"/>
</dbReference>
<dbReference type="PROSITE" id="PS50894">
    <property type="entry name" value="HPT"/>
    <property type="match status" value="1"/>
</dbReference>
<evidence type="ECO:0000256" key="3">
    <source>
        <dbReference type="SAM" id="Phobius"/>
    </source>
</evidence>
<dbReference type="InterPro" id="IPR036641">
    <property type="entry name" value="HPT_dom_sf"/>
</dbReference>
<protein>
    <recommendedName>
        <fullName evidence="4">HPt domain-containing protein</fullName>
    </recommendedName>
</protein>
<accession>R1IRR1</accession>
<feature type="transmembrane region" description="Helical" evidence="3">
    <location>
        <begin position="33"/>
        <end position="51"/>
    </location>
</feature>
<feature type="modified residue" description="Phosphohistidine" evidence="2">
    <location>
        <position position="376"/>
    </location>
</feature>
<keyword evidence="3" id="KW-0472">Membrane</keyword>
<dbReference type="GO" id="GO:0000160">
    <property type="term" value="P:phosphorelay signal transduction system"/>
    <property type="evidence" value="ECO:0007669"/>
    <property type="project" value="UniProtKB-KW"/>
</dbReference>
<evidence type="ECO:0000313" key="5">
    <source>
        <dbReference type="EMBL" id="EOD77975.1"/>
    </source>
</evidence>
<evidence type="ECO:0000259" key="4">
    <source>
        <dbReference type="PROSITE" id="PS50894"/>
    </source>
</evidence>
<dbReference type="GO" id="GO:0004672">
    <property type="term" value="F:protein kinase activity"/>
    <property type="evidence" value="ECO:0007669"/>
    <property type="project" value="UniProtKB-ARBA"/>
</dbReference>
<sequence length="439" mass="49670">MQDKGLIVTSLPERLLQTKSSLFSGNLFAGHKWLSILLWIGFGVSLAYALISYSDMNHTRDHAGHVVKLNNAAQQLRQTVSASMINQSDELVQLEKEVQHFRYLLLRTKSHTIEDSWEDIQNTLLEADAFVEDVDNLLASIYSISSVTKQLKQLHDGTRTPELKRLLQRISSYLLFELHGLNDSLERNRIARFNGYIRQLESEFSKMPEGMTRSELFTLYTGLERLNRQLESVDAVINHKFVRSITQLQSYWTTRTLLLLDNTMTAMFVGFGFLVGLILLSARKEESSVANGAVNPSKSQKVKAEKKPSEGAGVFTFVEPDEPLFEPTVLKEQLDEDEDAIEAVLTMFVAEHQNDGKTLRKHFEAKELARARSLIHNVKGVSGNIGALALQALCTHADSRLRKGEWIDENEVKHFEKLLSVTIQSVLKEMENAHRTTAS</sequence>
<evidence type="ECO:0000256" key="2">
    <source>
        <dbReference type="PROSITE-ProRule" id="PRU00110"/>
    </source>
</evidence>
<dbReference type="Gene3D" id="1.20.120.160">
    <property type="entry name" value="HPT domain"/>
    <property type="match status" value="1"/>
</dbReference>
<keyword evidence="6" id="KW-1185">Reference proteome</keyword>
<dbReference type="AlphaFoldDB" id="R1IRR1"/>
<comment type="caution">
    <text evidence="5">The sequence shown here is derived from an EMBL/GenBank/DDBJ whole genome shotgun (WGS) entry which is preliminary data.</text>
</comment>
<keyword evidence="3" id="KW-1133">Transmembrane helix</keyword>